<dbReference type="AlphaFoldDB" id="A0A0H2S685"/>
<dbReference type="Proteomes" id="UP000053477">
    <property type="component" value="Unassembled WGS sequence"/>
</dbReference>
<feature type="transmembrane region" description="Helical" evidence="1">
    <location>
        <begin position="57"/>
        <end position="78"/>
    </location>
</feature>
<keyword evidence="1" id="KW-0812">Transmembrane</keyword>
<feature type="transmembrane region" description="Helical" evidence="1">
    <location>
        <begin position="20"/>
        <end position="37"/>
    </location>
</feature>
<keyword evidence="4" id="KW-1185">Reference proteome</keyword>
<evidence type="ECO:0000259" key="2">
    <source>
        <dbReference type="Pfam" id="PF20151"/>
    </source>
</evidence>
<feature type="transmembrane region" description="Helical" evidence="1">
    <location>
        <begin position="173"/>
        <end position="194"/>
    </location>
</feature>
<feature type="transmembrane region" description="Helical" evidence="1">
    <location>
        <begin position="214"/>
        <end position="233"/>
    </location>
</feature>
<evidence type="ECO:0000256" key="1">
    <source>
        <dbReference type="SAM" id="Phobius"/>
    </source>
</evidence>
<keyword evidence="1" id="KW-1133">Transmembrane helix</keyword>
<dbReference type="EMBL" id="KQ085887">
    <property type="protein sequence ID" value="KLO19409.1"/>
    <property type="molecule type" value="Genomic_DNA"/>
</dbReference>
<keyword evidence="1" id="KW-0472">Membrane</keyword>
<accession>A0A0H2S685</accession>
<dbReference type="InterPro" id="IPR045340">
    <property type="entry name" value="DUF6533"/>
</dbReference>
<sequence>MATTISLPAPILSQLNDAMLVKYANFISVSILVYDVLITMPDEIRLIWPWEWRVGKVLYLITRYSAFIDNIIFQVFWFNKHMSAESCRTLFSTGSWFLFFGIVIAQWIICMRTYALWGQKRSILVLLIVLCLATEITSIILMHKFLHDMIWTISPFPTVTRCFVVIPSNKLYIDYGLIMIVELTIISLTVWKGFSQWKMRGNSTLLTTLYRDGALFFAFLFAISMGNFLLYMITPRAMLEFLLPEPQRTLHSVLTARIILHLRGAAVTTSGGNTKVLSSLHAYRPSTNKGLSSEDTYDSELTVMSRSVGSMHTGQTTLVRVPV</sequence>
<feature type="transmembrane region" description="Helical" evidence="1">
    <location>
        <begin position="123"/>
        <end position="143"/>
    </location>
</feature>
<reference evidence="3 4" key="1">
    <citation type="submission" date="2015-04" db="EMBL/GenBank/DDBJ databases">
        <title>Complete genome sequence of Schizopora paradoxa KUC8140, a cosmopolitan wood degrader in East Asia.</title>
        <authorList>
            <consortium name="DOE Joint Genome Institute"/>
            <person name="Min B."/>
            <person name="Park H."/>
            <person name="Jang Y."/>
            <person name="Kim J.-J."/>
            <person name="Kim K.H."/>
            <person name="Pangilinan J."/>
            <person name="Lipzen A."/>
            <person name="Riley R."/>
            <person name="Grigoriev I.V."/>
            <person name="Spatafora J.W."/>
            <person name="Choi I.-G."/>
        </authorList>
    </citation>
    <scope>NUCLEOTIDE SEQUENCE [LARGE SCALE GENOMIC DNA]</scope>
    <source>
        <strain evidence="3 4">KUC8140</strain>
    </source>
</reference>
<feature type="domain" description="DUF6533" evidence="2">
    <location>
        <begin position="23"/>
        <end position="68"/>
    </location>
</feature>
<organism evidence="3 4">
    <name type="scientific">Schizopora paradoxa</name>
    <dbReference type="NCBI Taxonomy" id="27342"/>
    <lineage>
        <taxon>Eukaryota</taxon>
        <taxon>Fungi</taxon>
        <taxon>Dikarya</taxon>
        <taxon>Basidiomycota</taxon>
        <taxon>Agaricomycotina</taxon>
        <taxon>Agaricomycetes</taxon>
        <taxon>Hymenochaetales</taxon>
        <taxon>Schizoporaceae</taxon>
        <taxon>Schizopora</taxon>
    </lineage>
</organism>
<dbReference type="InParanoid" id="A0A0H2S685"/>
<dbReference type="OrthoDB" id="3350812at2759"/>
<feature type="transmembrane region" description="Helical" evidence="1">
    <location>
        <begin position="90"/>
        <end position="111"/>
    </location>
</feature>
<evidence type="ECO:0000313" key="3">
    <source>
        <dbReference type="EMBL" id="KLO19409.1"/>
    </source>
</evidence>
<name>A0A0H2S685_9AGAM</name>
<dbReference type="Pfam" id="PF20151">
    <property type="entry name" value="DUF6533"/>
    <property type="match status" value="1"/>
</dbReference>
<proteinExistence type="predicted"/>
<protein>
    <recommendedName>
        <fullName evidence="2">DUF6533 domain-containing protein</fullName>
    </recommendedName>
</protein>
<evidence type="ECO:0000313" key="4">
    <source>
        <dbReference type="Proteomes" id="UP000053477"/>
    </source>
</evidence>
<gene>
    <name evidence="3" type="ORF">SCHPADRAFT_75928</name>
</gene>